<proteinExistence type="predicted"/>
<reference evidence="3 4" key="1">
    <citation type="journal article" date="2019" name="Int. J. Syst. Evol. Microbiol.">
        <title>The Global Catalogue of Microorganisms (GCM) 10K type strain sequencing project: providing services to taxonomists for standard genome sequencing and annotation.</title>
        <authorList>
            <consortium name="The Broad Institute Genomics Platform"/>
            <consortium name="The Broad Institute Genome Sequencing Center for Infectious Disease"/>
            <person name="Wu L."/>
            <person name="Ma J."/>
        </authorList>
    </citation>
    <scope>NUCLEOTIDE SEQUENCE [LARGE SCALE GENOMIC DNA]</scope>
    <source>
        <strain evidence="3 4">JCM 9383</strain>
    </source>
</reference>
<name>A0ABN3VIX0_9PSEU</name>
<gene>
    <name evidence="3" type="ORF">GCM10010470_51270</name>
</gene>
<comment type="caution">
    <text evidence="3">The sequence shown here is derived from an EMBL/GenBank/DDBJ whole genome shotgun (WGS) entry which is preliminary data.</text>
</comment>
<organism evidence="3 4">
    <name type="scientific">Saccharopolyspora taberi</name>
    <dbReference type="NCBI Taxonomy" id="60895"/>
    <lineage>
        <taxon>Bacteria</taxon>
        <taxon>Bacillati</taxon>
        <taxon>Actinomycetota</taxon>
        <taxon>Actinomycetes</taxon>
        <taxon>Pseudonocardiales</taxon>
        <taxon>Pseudonocardiaceae</taxon>
        <taxon>Saccharopolyspora</taxon>
    </lineage>
</organism>
<dbReference type="Proteomes" id="UP001500979">
    <property type="component" value="Unassembled WGS sequence"/>
</dbReference>
<feature type="transmembrane region" description="Helical" evidence="2">
    <location>
        <begin position="110"/>
        <end position="129"/>
    </location>
</feature>
<keyword evidence="2" id="KW-1133">Transmembrane helix</keyword>
<keyword evidence="2" id="KW-0812">Transmembrane</keyword>
<feature type="region of interest" description="Disordered" evidence="1">
    <location>
        <begin position="140"/>
        <end position="176"/>
    </location>
</feature>
<protein>
    <submittedName>
        <fullName evidence="3">Uncharacterized protein</fullName>
    </submittedName>
</protein>
<accession>A0ABN3VIX0</accession>
<evidence type="ECO:0000256" key="2">
    <source>
        <dbReference type="SAM" id="Phobius"/>
    </source>
</evidence>
<dbReference type="EMBL" id="BAAAUX010000020">
    <property type="protein sequence ID" value="GAA2809745.1"/>
    <property type="molecule type" value="Genomic_DNA"/>
</dbReference>
<keyword evidence="4" id="KW-1185">Reference proteome</keyword>
<sequence>MAQIVPLCADVGVGHCTGWFCGVSGHCAGGGGVVVGAGGVLGGDRQVSAGIGLAAGAGPDLAAGPVGSALAALPFLELLELQELLVLAELGVVLGAGRGPVLDHLGLDHLGWAGLLLLLVGVLRAGVAVRLVRVGHDTHDAVRGNRGHHRRSPPRLVRPRHDSGRGCAARSRRGAV</sequence>
<evidence type="ECO:0000256" key="1">
    <source>
        <dbReference type="SAM" id="MobiDB-lite"/>
    </source>
</evidence>
<evidence type="ECO:0000313" key="4">
    <source>
        <dbReference type="Proteomes" id="UP001500979"/>
    </source>
</evidence>
<keyword evidence="2" id="KW-0472">Membrane</keyword>
<evidence type="ECO:0000313" key="3">
    <source>
        <dbReference type="EMBL" id="GAA2809745.1"/>
    </source>
</evidence>